<protein>
    <submittedName>
        <fullName evidence="1">Uncharacterized protein</fullName>
    </submittedName>
</protein>
<evidence type="ECO:0000313" key="2">
    <source>
        <dbReference type="Proteomes" id="UP000001823"/>
    </source>
</evidence>
<reference evidence="1 2" key="1">
    <citation type="journal article" date="2006" name="Genome Res.">
        <title>Skewed genomic variability in strains of the toxigenic bacterial pathogen, Clostridium perfringens.</title>
        <authorList>
            <person name="Myers G.S."/>
            <person name="Rasko D.A."/>
            <person name="Cheung J.K."/>
            <person name="Ravel J."/>
            <person name="Seshadri R."/>
            <person name="Deboy R.T."/>
            <person name="Ren Q."/>
            <person name="Varga J."/>
            <person name="Awad M.M."/>
            <person name="Brinkac L.M."/>
            <person name="Daugherty S.C."/>
            <person name="Haft D.H."/>
            <person name="Dodson R.J."/>
            <person name="Madupu R."/>
            <person name="Nelson W.C."/>
            <person name="Rosovitz M.J."/>
            <person name="Sullivan S.A."/>
            <person name="Khouri H."/>
            <person name="Dimitrov G.I."/>
            <person name="Watkins K.L."/>
            <person name="Mulligan S."/>
            <person name="Benton J."/>
            <person name="Radune D."/>
            <person name="Fisher D.J."/>
            <person name="Atkins H.S."/>
            <person name="Hiscox T."/>
            <person name="Jost B.H."/>
            <person name="Billington S.J."/>
            <person name="Songer J.G."/>
            <person name="McClane B.A."/>
            <person name="Titball R.W."/>
            <person name="Rood J.I."/>
            <person name="Melville S.B."/>
            <person name="Paulsen I.T."/>
        </authorList>
    </citation>
    <scope>NUCLEOTIDE SEQUENCE [LARGE SCALE GENOMIC DNA]</scope>
    <source>
        <strain evidence="2">ATCC 13124 / DSM 756 / JCM 1290 / NCIMB 6125 / NCTC 8237 / S 107 / Type A</strain>
    </source>
</reference>
<keyword evidence="2" id="KW-1185">Reference proteome</keyword>
<dbReference type="AlphaFoldDB" id="A0A0H2YQ33"/>
<dbReference type="KEGG" id="cpf:CPF_1838"/>
<dbReference type="PaxDb" id="195103-CPF_1838"/>
<sequence>MSRILSILNICEKSLAYRDYHEYILGLIKIYTENKLKNYKEDNLEKLRKMNNINYLLEQKRTDFFWRMNRMFQGLDYDELKTLKKDSKSYEIKRNVNEVIKEKRNKK</sequence>
<organism evidence="1 2">
    <name type="scientific">Clostridium perfringens (strain ATCC 13124 / DSM 756 / JCM 1290 / NCIMB 6125 / NCTC 8237 / Type A)</name>
    <dbReference type="NCBI Taxonomy" id="195103"/>
    <lineage>
        <taxon>Bacteria</taxon>
        <taxon>Bacillati</taxon>
        <taxon>Bacillota</taxon>
        <taxon>Clostridia</taxon>
        <taxon>Eubacteriales</taxon>
        <taxon>Clostridiaceae</taxon>
        <taxon>Clostridium</taxon>
    </lineage>
</organism>
<proteinExistence type="predicted"/>
<name>A0A0H2YQ33_CLOP1</name>
<dbReference type="HOGENOM" id="CLU_2205474_0_0_9"/>
<dbReference type="EMBL" id="CP000246">
    <property type="protein sequence ID" value="ABG82984.1"/>
    <property type="molecule type" value="Genomic_DNA"/>
</dbReference>
<dbReference type="Proteomes" id="UP000001823">
    <property type="component" value="Chromosome"/>
</dbReference>
<evidence type="ECO:0000313" key="1">
    <source>
        <dbReference type="EMBL" id="ABG82984.1"/>
    </source>
</evidence>
<dbReference type="RefSeq" id="WP_011590901.1">
    <property type="nucleotide sequence ID" value="NC_008261.1"/>
</dbReference>
<gene>
    <name evidence="1" type="ordered locus">CPF_1838</name>
</gene>
<accession>A0A0H2YQ33</accession>